<reference evidence="1 2" key="1">
    <citation type="submission" date="2019-06" db="EMBL/GenBank/DDBJ databases">
        <title>Sequencing the genomes of 1000 actinobacteria strains.</title>
        <authorList>
            <person name="Klenk H.-P."/>
        </authorList>
    </citation>
    <scope>NUCLEOTIDE SEQUENCE [LARGE SCALE GENOMIC DNA]</scope>
    <source>
        <strain evidence="1 2">DSM 45679</strain>
    </source>
</reference>
<sequence>MTTSQKLRDICIQDPRRETAYFLTSSDLHDYEVDAAAAASDQPYVTFALTDESLIDAMPDINPLTSAEPNVLIHDLDSDTHYMIRFSELKKFEIDRPSDHPVAKTYTIPMPEALVEELPSAVRALLQTDFHSDSGNGPVLRDSK</sequence>
<gene>
    <name evidence="1" type="ORF">FB471_4457</name>
</gene>
<accession>A0A542DNV5</accession>
<dbReference type="EMBL" id="VFML01000001">
    <property type="protein sequence ID" value="TQJ04654.1"/>
    <property type="molecule type" value="Genomic_DNA"/>
</dbReference>
<dbReference type="Proteomes" id="UP000320876">
    <property type="component" value="Unassembled WGS sequence"/>
</dbReference>
<name>A0A542DNV5_AMYCI</name>
<comment type="caution">
    <text evidence="1">The sequence shown here is derived from an EMBL/GenBank/DDBJ whole genome shotgun (WGS) entry which is preliminary data.</text>
</comment>
<proteinExistence type="predicted"/>
<organism evidence="1 2">
    <name type="scientific">Amycolatopsis cihanbeyliensis</name>
    <dbReference type="NCBI Taxonomy" id="1128664"/>
    <lineage>
        <taxon>Bacteria</taxon>
        <taxon>Bacillati</taxon>
        <taxon>Actinomycetota</taxon>
        <taxon>Actinomycetes</taxon>
        <taxon>Pseudonocardiales</taxon>
        <taxon>Pseudonocardiaceae</taxon>
        <taxon>Amycolatopsis</taxon>
    </lineage>
</organism>
<dbReference type="RefSeq" id="WP_142000306.1">
    <property type="nucleotide sequence ID" value="NZ_VFML01000001.1"/>
</dbReference>
<evidence type="ECO:0000313" key="1">
    <source>
        <dbReference type="EMBL" id="TQJ04654.1"/>
    </source>
</evidence>
<protein>
    <submittedName>
        <fullName evidence="1">Uncharacterized protein</fullName>
    </submittedName>
</protein>
<evidence type="ECO:0000313" key="2">
    <source>
        <dbReference type="Proteomes" id="UP000320876"/>
    </source>
</evidence>
<keyword evidence="2" id="KW-1185">Reference proteome</keyword>
<dbReference type="AlphaFoldDB" id="A0A542DNV5"/>